<dbReference type="EMBL" id="HF935290">
    <property type="protein sequence ID" value="CCX06458.1"/>
    <property type="molecule type" value="Genomic_DNA"/>
</dbReference>
<dbReference type="PANTHER" id="PTHR13887:SF41">
    <property type="entry name" value="THIOREDOXIN SUPERFAMILY PROTEIN"/>
    <property type="match status" value="1"/>
</dbReference>
<organism evidence="2 3">
    <name type="scientific">Pyronema omphalodes (strain CBS 100304)</name>
    <name type="common">Pyronema confluens</name>
    <dbReference type="NCBI Taxonomy" id="1076935"/>
    <lineage>
        <taxon>Eukaryota</taxon>
        <taxon>Fungi</taxon>
        <taxon>Dikarya</taxon>
        <taxon>Ascomycota</taxon>
        <taxon>Pezizomycotina</taxon>
        <taxon>Pezizomycetes</taxon>
        <taxon>Pezizales</taxon>
        <taxon>Pyronemataceae</taxon>
        <taxon>Pyronema</taxon>
    </lineage>
</organism>
<dbReference type="InterPro" id="IPR001853">
    <property type="entry name" value="DSBA-like_thioredoxin_dom"/>
</dbReference>
<dbReference type="PANTHER" id="PTHR13887">
    <property type="entry name" value="GLUTATHIONE S-TRANSFERASE KAPPA"/>
    <property type="match status" value="1"/>
</dbReference>
<name>U4L2G0_PYROM</name>
<dbReference type="eggNOG" id="ENOG502QTH7">
    <property type="taxonomic scope" value="Eukaryota"/>
</dbReference>
<proteinExistence type="predicted"/>
<evidence type="ECO:0000259" key="1">
    <source>
        <dbReference type="Pfam" id="PF01323"/>
    </source>
</evidence>
<dbReference type="STRING" id="1076935.U4L2G0"/>
<dbReference type="OrthoDB" id="1930760at2759"/>
<dbReference type="OMA" id="QKYAISG"/>
<keyword evidence="3" id="KW-1185">Reference proteome</keyword>
<protein>
    <submittedName>
        <fullName evidence="2">Similar to Uncharacterized protein ywbO acc. no. P39598</fullName>
    </submittedName>
</protein>
<evidence type="ECO:0000313" key="2">
    <source>
        <dbReference type="EMBL" id="CCX06458.1"/>
    </source>
</evidence>
<evidence type="ECO:0000313" key="3">
    <source>
        <dbReference type="Proteomes" id="UP000018144"/>
    </source>
</evidence>
<sequence>MVNFKIDIVSDTICPWCYVGQKRLFTAIERFQSSNPGSEHTFDIEWHPYQLNPHAPPVSREKREVYEEKFPGQAEAIFARLGAAGAENGIKFSFNGKTGNTRDSHRLIELAKSKGKGNDVVSRLFAAYFENEQDITDHEVLVNSAKETGLDENEVREWLKDSSNGGEQVDKAVLLNRQRRINGVPHFTINGSEVISGAHDPSEFVRTFNKFLD</sequence>
<dbReference type="InterPro" id="IPR036249">
    <property type="entry name" value="Thioredoxin-like_sf"/>
</dbReference>
<dbReference type="Gene3D" id="3.40.30.10">
    <property type="entry name" value="Glutaredoxin"/>
    <property type="match status" value="1"/>
</dbReference>
<dbReference type="Pfam" id="PF01323">
    <property type="entry name" value="DSBA"/>
    <property type="match status" value="1"/>
</dbReference>
<dbReference type="CDD" id="cd03024">
    <property type="entry name" value="DsbA_FrnE"/>
    <property type="match status" value="1"/>
</dbReference>
<accession>U4L2G0</accession>
<dbReference type="GO" id="GO:0016491">
    <property type="term" value="F:oxidoreductase activity"/>
    <property type="evidence" value="ECO:0007669"/>
    <property type="project" value="InterPro"/>
</dbReference>
<reference evidence="2 3" key="1">
    <citation type="journal article" date="2013" name="PLoS Genet.">
        <title>The genome and development-dependent transcriptomes of Pyronema confluens: a window into fungal evolution.</title>
        <authorList>
            <person name="Traeger S."/>
            <person name="Altegoer F."/>
            <person name="Freitag M."/>
            <person name="Gabaldon T."/>
            <person name="Kempken F."/>
            <person name="Kumar A."/>
            <person name="Marcet-Houben M."/>
            <person name="Poggeler S."/>
            <person name="Stajich J.E."/>
            <person name="Nowrousian M."/>
        </authorList>
    </citation>
    <scope>NUCLEOTIDE SEQUENCE [LARGE SCALE GENOMIC DNA]</scope>
    <source>
        <strain evidence="3">CBS 100304</strain>
        <tissue evidence="2">Vegetative mycelium</tissue>
    </source>
</reference>
<dbReference type="SUPFAM" id="SSF52833">
    <property type="entry name" value="Thioredoxin-like"/>
    <property type="match status" value="1"/>
</dbReference>
<dbReference type="AlphaFoldDB" id="U4L2G0"/>
<gene>
    <name evidence="2" type="ORF">PCON_06045</name>
</gene>
<dbReference type="Proteomes" id="UP000018144">
    <property type="component" value="Unassembled WGS sequence"/>
</dbReference>
<feature type="domain" description="DSBA-like thioredoxin" evidence="1">
    <location>
        <begin position="6"/>
        <end position="205"/>
    </location>
</feature>